<dbReference type="PROSITE" id="PS50096">
    <property type="entry name" value="IQ"/>
    <property type="match status" value="1"/>
</dbReference>
<dbReference type="Pfam" id="PF03235">
    <property type="entry name" value="GmrSD_N"/>
    <property type="match status" value="1"/>
</dbReference>
<evidence type="ECO:0000259" key="2">
    <source>
        <dbReference type="Pfam" id="PF07510"/>
    </source>
</evidence>
<dbReference type="Proteomes" id="UP000203229">
    <property type="component" value="Chromosome"/>
</dbReference>
<evidence type="ECO:0000259" key="1">
    <source>
        <dbReference type="Pfam" id="PF03235"/>
    </source>
</evidence>
<sequence>MISNNFKFLEDYYEYKWIIERMSTLEDLLIVDEDYNGVLIESYTFLEEYLKELLSLKELRKLGEMKNMLRSMFMDRKQKKIEGRILNFLDYIMFERNSRFHAPKDDINVEQSKPSFLQCVTILKNLKSIINYFVIEIDGKDIEVKTFDENIYFVKSSHKNIRDEEEKFFDDPQINIYKTPIGKLVLDKNKLFTIPPYQRDYRWTPEECSELLDQVIDKSESNELIYFGTIACKYEVSLIDNSKLDIKLIDGQQRVTTSLILFKAIYDIMKSADPEDYDYMFSIPDELEYLFNYKENGIYSPKRINEKYRNFASDKRNATDSINLILRGYSNRNEFEEELRHKLSKNQILDNYYYFYNSLKNLSIENLEKIYEYYYNKFIISFIVFDNNENNNEMEIFENLNSKGKDLDTFDMIKNYIFNSIDEKVFKIKSNELVPELTKYFKMPILKNGVKKSLDEDNKKYEEFLFNLITYLDAINDNKDLIKFKIQKNKKSLLKNFKRFYKDSNLSEKGYLALCSDLGRYFHVFKVVRIGNLYESSSNEFYEFGDILKNLSHKDFSLLIFYLVDIYSDKTWNPDDRRISLYNKEFLRDCLFEIEKWSSLLVQTRGTGQSFKESTFIKLIKYLKTFEHSNEFKKNLPLLIKNWFSGDAKFDKLNEDYSLSQELTLPTKEEIINSFKNQKVQNVPLANVFLSRLEQFWMNSRTKANQNISFGKTSLEHIVPQTLSSDWKNMLSGGKPWNKVLEDKYKERLDKIGNLLLLDLPNNSEIKNSSFQVKQKSYKDTDSRLAKVPYGYNNANLLTIDQFTFDDIDERSSKIASIIVNEIYNI</sequence>
<accession>A0A222EPK1</accession>
<evidence type="ECO:0000313" key="3">
    <source>
        <dbReference type="EMBL" id="ASP28450.1"/>
    </source>
</evidence>
<dbReference type="InterPro" id="IPR011089">
    <property type="entry name" value="GmrSD_C"/>
</dbReference>
<protein>
    <recommendedName>
        <fullName evidence="5">DUF262 domain-containing protein</fullName>
    </recommendedName>
</protein>
<dbReference type="RefSeq" id="WP_169709045.1">
    <property type="nucleotide sequence ID" value="NZ_CP022535.1"/>
</dbReference>
<dbReference type="PANTHER" id="PTHR35149:SF1">
    <property type="entry name" value="DUF5655 DOMAIN-CONTAINING PROTEIN"/>
    <property type="match status" value="1"/>
</dbReference>
<proteinExistence type="predicted"/>
<evidence type="ECO:0000313" key="4">
    <source>
        <dbReference type="Proteomes" id="UP000203229"/>
    </source>
</evidence>
<evidence type="ECO:0008006" key="5">
    <source>
        <dbReference type="Google" id="ProtNLM"/>
    </source>
</evidence>
<dbReference type="InterPro" id="IPR004919">
    <property type="entry name" value="GmrSD_N"/>
</dbReference>
<dbReference type="PANTHER" id="PTHR35149">
    <property type="entry name" value="SLL5132 PROTEIN"/>
    <property type="match status" value="1"/>
</dbReference>
<gene>
    <name evidence="3" type="ORF">SCORR_v1c06780</name>
</gene>
<name>A0A222EPK1_9MOLU</name>
<organism evidence="3 4">
    <name type="scientific">Spiroplasma corruscae</name>
    <dbReference type="NCBI Taxonomy" id="216934"/>
    <lineage>
        <taxon>Bacteria</taxon>
        <taxon>Bacillati</taxon>
        <taxon>Mycoplasmatota</taxon>
        <taxon>Mollicutes</taxon>
        <taxon>Entomoplasmatales</taxon>
        <taxon>Spiroplasmataceae</taxon>
        <taxon>Spiroplasma</taxon>
    </lineage>
</organism>
<feature type="domain" description="GmrSD restriction endonucleases N-terminal" evidence="1">
    <location>
        <begin position="186"/>
        <end position="418"/>
    </location>
</feature>
<feature type="domain" description="GmrSD restriction endonucleases C-terminal" evidence="2">
    <location>
        <begin position="672"/>
        <end position="816"/>
    </location>
</feature>
<reference evidence="3 4" key="1">
    <citation type="submission" date="2017-07" db="EMBL/GenBank/DDBJ databases">
        <title>Complete genome sequence of Spiroplasma corruscae EC-1 (DSM 19793).</title>
        <authorList>
            <person name="Tsai Y.-M."/>
            <person name="Lo W.-S."/>
            <person name="Kuo C.-H."/>
        </authorList>
    </citation>
    <scope>NUCLEOTIDE SEQUENCE [LARGE SCALE GENOMIC DNA]</scope>
    <source>
        <strain evidence="3 4">EC-1</strain>
    </source>
</reference>
<keyword evidence="4" id="KW-1185">Reference proteome</keyword>
<dbReference type="Pfam" id="PF07510">
    <property type="entry name" value="GmrSD_C"/>
    <property type="match status" value="1"/>
</dbReference>
<dbReference type="AlphaFoldDB" id="A0A222EPK1"/>
<dbReference type="KEGG" id="scou:SCORR_v1c06780"/>
<dbReference type="EMBL" id="CP022535">
    <property type="protein sequence ID" value="ASP28450.1"/>
    <property type="molecule type" value="Genomic_DNA"/>
</dbReference>